<evidence type="ECO:0000256" key="3">
    <source>
        <dbReference type="ARBA" id="ARBA00022679"/>
    </source>
</evidence>
<dbReference type="GO" id="GO:0007064">
    <property type="term" value="P:mitotic sister chromatid cohesion"/>
    <property type="evidence" value="ECO:0007669"/>
    <property type="project" value="TreeGrafter"/>
</dbReference>
<dbReference type="Proteomes" id="UP000078200">
    <property type="component" value="Unassembled WGS sequence"/>
</dbReference>
<keyword evidence="4" id="KW-0479">Metal-binding</keyword>
<evidence type="ECO:0000313" key="13">
    <source>
        <dbReference type="EnsemblMetazoa" id="GAUT019290-PA"/>
    </source>
</evidence>
<feature type="compositionally biased region" description="Low complexity" evidence="10">
    <location>
        <begin position="337"/>
        <end position="349"/>
    </location>
</feature>
<proteinExistence type="inferred from homology"/>
<comment type="subcellular location">
    <subcellularLocation>
        <location evidence="1">Nucleus</location>
    </subcellularLocation>
</comment>
<keyword evidence="3" id="KW-0808">Transferase</keyword>
<feature type="compositionally biased region" description="Basic residues" evidence="10">
    <location>
        <begin position="107"/>
        <end position="118"/>
    </location>
</feature>
<feature type="compositionally biased region" description="Polar residues" evidence="10">
    <location>
        <begin position="385"/>
        <end position="394"/>
    </location>
</feature>
<organism evidence="13 14">
    <name type="scientific">Glossina austeni</name>
    <name type="common">Savannah tsetse fly</name>
    <dbReference type="NCBI Taxonomy" id="7395"/>
    <lineage>
        <taxon>Eukaryota</taxon>
        <taxon>Metazoa</taxon>
        <taxon>Ecdysozoa</taxon>
        <taxon>Arthropoda</taxon>
        <taxon>Hexapoda</taxon>
        <taxon>Insecta</taxon>
        <taxon>Pterygota</taxon>
        <taxon>Neoptera</taxon>
        <taxon>Endopterygota</taxon>
        <taxon>Diptera</taxon>
        <taxon>Brachycera</taxon>
        <taxon>Muscomorpha</taxon>
        <taxon>Hippoboscoidea</taxon>
        <taxon>Glossinidae</taxon>
        <taxon>Glossina</taxon>
    </lineage>
</organism>
<dbReference type="Pfam" id="PF13878">
    <property type="entry name" value="zf-C2H2_3"/>
    <property type="match status" value="1"/>
</dbReference>
<feature type="region of interest" description="Disordered" evidence="10">
    <location>
        <begin position="337"/>
        <end position="394"/>
    </location>
</feature>
<dbReference type="GO" id="GO:0000785">
    <property type="term" value="C:chromatin"/>
    <property type="evidence" value="ECO:0007669"/>
    <property type="project" value="TreeGrafter"/>
</dbReference>
<dbReference type="Pfam" id="PF13880">
    <property type="entry name" value="Acetyltransf_13"/>
    <property type="match status" value="1"/>
</dbReference>
<evidence type="ECO:0000256" key="2">
    <source>
        <dbReference type="ARBA" id="ARBA00005816"/>
    </source>
</evidence>
<evidence type="ECO:0000256" key="7">
    <source>
        <dbReference type="ARBA" id="ARBA00023242"/>
    </source>
</evidence>
<feature type="region of interest" description="Disordered" evidence="10">
    <location>
        <begin position="99"/>
        <end position="129"/>
    </location>
</feature>
<dbReference type="InterPro" id="IPR028005">
    <property type="entry name" value="AcTrfase_ESCO_Znf_dom"/>
</dbReference>
<dbReference type="STRING" id="7395.A0A1A9UXV5"/>
<evidence type="ECO:0000313" key="14">
    <source>
        <dbReference type="Proteomes" id="UP000078200"/>
    </source>
</evidence>
<evidence type="ECO:0000256" key="6">
    <source>
        <dbReference type="ARBA" id="ARBA00022833"/>
    </source>
</evidence>
<keyword evidence="5" id="KW-0863">Zinc-finger</keyword>
<dbReference type="GO" id="GO:0061733">
    <property type="term" value="F:protein-lysine-acetyltransferase activity"/>
    <property type="evidence" value="ECO:0007669"/>
    <property type="project" value="TreeGrafter"/>
</dbReference>
<dbReference type="AlphaFoldDB" id="A0A1A9UXV5"/>
<dbReference type="InterPro" id="IPR028009">
    <property type="entry name" value="ESCO_Acetyltransf_dom"/>
</dbReference>
<evidence type="ECO:0000259" key="12">
    <source>
        <dbReference type="Pfam" id="PF13880"/>
    </source>
</evidence>
<dbReference type="GO" id="GO:0008270">
    <property type="term" value="F:zinc ion binding"/>
    <property type="evidence" value="ECO:0007669"/>
    <property type="project" value="UniProtKB-KW"/>
</dbReference>
<dbReference type="PANTHER" id="PTHR45884">
    <property type="entry name" value="N-ACETYLTRANSFERASE ECO"/>
    <property type="match status" value="1"/>
</dbReference>
<evidence type="ECO:0000256" key="8">
    <source>
        <dbReference type="ARBA" id="ARBA00023306"/>
    </source>
</evidence>
<keyword evidence="14" id="KW-1185">Reference proteome</keyword>
<protein>
    <recommendedName>
        <fullName evidence="15">N-acetyltransferase domain-containing protein</fullName>
    </recommendedName>
</protein>
<feature type="domain" description="N-acetyltransferase ESCO zinc-finger" evidence="11">
    <location>
        <begin position="783"/>
        <end position="821"/>
    </location>
</feature>
<sequence length="1001" mass="114306">METPKSGRHQIRNMRIHTPRLSERKKKLFMTTQTINMSNEENDEEGELLNGIKPLMSDEKCNEEVPQTCKTIEALIKSNRESKKQVISFFANDLEEAEEINPTPSRRSSHLCIKKGKSPSKSPSSVHKENIPMKEALQLHQIFSVSMRLTPRKKTIELMMEGTSDNAPNAEVNPIGESKNAKQSMKRHNEDMSPSDLIPKCKHAKVCTSVDGVAISTKSFYSNKNVSPNGSLGRRNISHNVVKSMQSKSKHIRRSFGTPSRSLKNRGVHHKIRKPTRLIATDARRSHTLDIEHILGNIRNEKLRKLIADKRAEKQQIEKVHKILRQAANPIAMARPLSSLSHNDDSNNNEIVPKDKLHSQNQSEASIDFSDSEKSEDSDEGTQFIPHNNGNMPQEATEINFPQTHMDGNSMPNDGRRKFFKSGRAHLPKHVQITDNIKATVEPNGKLIIVADGMKKSRKKKYNTTSNNSKFKKSVNELVSHYISLRLLKDRCKFSDEQATVEAILRNLDDSTCRDETTSPENANAIADVNIVPIIEDYDQQIALIHQDDSNEAYKLQTYDFAEFRNRLPFNTTDPEIIERQHLLLDFLITNNICNEENFTIFIADPDNHKEEAERIVDELVMIVNEQQIEEFRRRIPYNTSDSLVAEQQQRFLDFLIVNNICTEENFDIFIRNFDTRKREADEILIEYMGTASNLTENLEEIETVNSGPEMENLNSSVSSMNSQVIPRVIPTSSTLTSNNLLTDQKLYPIFYKANGIKALQLPATTRSKQQHKTLNAGFGLDQYQIDAGQKQFGVTQCQKCGLLYTMHEPEEEKLHREFHASLHILRFKGWIDEDTVAIFPEWSPDGRILRLTEMSPPKRQERLLDVLKIVDKELGFSSYIPKIFVAYLAVRKMQIAGLCLVHPLEKANKYLEENGGDYCTEEEFEVKCGVSRIWVSPLHRRMHVASKLLRAVQINTIFGEEMSMSQIAFSAPTVMGKLFIQKVTKMENFLVYQGEVSSTF</sequence>
<feature type="region of interest" description="Disordered" evidence="10">
    <location>
        <begin position="244"/>
        <end position="271"/>
    </location>
</feature>
<dbReference type="GO" id="GO:0005634">
    <property type="term" value="C:nucleus"/>
    <property type="evidence" value="ECO:0007669"/>
    <property type="project" value="UniProtKB-SubCell"/>
</dbReference>
<accession>A0A1A9UXV5</accession>
<name>A0A1A9UXV5_GLOAU</name>
<evidence type="ECO:0000256" key="4">
    <source>
        <dbReference type="ARBA" id="ARBA00022723"/>
    </source>
</evidence>
<evidence type="ECO:0008006" key="15">
    <source>
        <dbReference type="Google" id="ProtNLM"/>
    </source>
</evidence>
<keyword evidence="6" id="KW-0862">Zinc</keyword>
<evidence type="ECO:0000256" key="9">
    <source>
        <dbReference type="ARBA" id="ARBA00023315"/>
    </source>
</evidence>
<comment type="similarity">
    <text evidence="2">Belongs to the acetyltransferase family. ECO subfamily.</text>
</comment>
<dbReference type="EnsemblMetazoa" id="GAUT019290-RA">
    <property type="protein sequence ID" value="GAUT019290-PA"/>
    <property type="gene ID" value="GAUT019290"/>
</dbReference>
<evidence type="ECO:0000256" key="5">
    <source>
        <dbReference type="ARBA" id="ARBA00022771"/>
    </source>
</evidence>
<evidence type="ECO:0000259" key="11">
    <source>
        <dbReference type="Pfam" id="PF13878"/>
    </source>
</evidence>
<keyword evidence="7" id="KW-0539">Nucleus</keyword>
<evidence type="ECO:0000256" key="1">
    <source>
        <dbReference type="ARBA" id="ARBA00004123"/>
    </source>
</evidence>
<dbReference type="PANTHER" id="PTHR45884:SF2">
    <property type="entry name" value="N-ACETYLTRANSFERASE ECO"/>
    <property type="match status" value="1"/>
</dbReference>
<keyword evidence="9" id="KW-0012">Acyltransferase</keyword>
<dbReference type="VEuPathDB" id="VectorBase:GAUT019290"/>
<evidence type="ECO:0000256" key="10">
    <source>
        <dbReference type="SAM" id="MobiDB-lite"/>
    </source>
</evidence>
<feature type="domain" description="N-acetyltransferase ESCO acetyl-transferase" evidence="12">
    <location>
        <begin position="926"/>
        <end position="993"/>
    </location>
</feature>
<dbReference type="CDD" id="cd04301">
    <property type="entry name" value="NAT_SF"/>
    <property type="match status" value="1"/>
</dbReference>
<keyword evidence="8" id="KW-0131">Cell cycle</keyword>
<reference evidence="13" key="1">
    <citation type="submission" date="2020-05" db="UniProtKB">
        <authorList>
            <consortium name="EnsemblMetazoa"/>
        </authorList>
    </citation>
    <scope>IDENTIFICATION</scope>
    <source>
        <strain evidence="13">TTRI</strain>
    </source>
</reference>